<evidence type="ECO:0000259" key="8">
    <source>
        <dbReference type="PROSITE" id="PS50931"/>
    </source>
</evidence>
<dbReference type="InterPro" id="IPR036390">
    <property type="entry name" value="WH_DNA-bd_sf"/>
</dbReference>
<protein>
    <recommendedName>
        <fullName evidence="6">HTH-type transcriptional regulator TtuA</fullName>
    </recommendedName>
    <alternativeName>
        <fullName evidence="7">Tartrate utilization transcriptional regulator</fullName>
    </alternativeName>
</protein>
<dbReference type="Gene3D" id="3.40.190.10">
    <property type="entry name" value="Periplasmic binding protein-like II"/>
    <property type="match status" value="2"/>
</dbReference>
<dbReference type="Pfam" id="PF03466">
    <property type="entry name" value="LysR_substrate"/>
    <property type="match status" value="1"/>
</dbReference>
<dbReference type="PANTHER" id="PTHR30537">
    <property type="entry name" value="HTH-TYPE TRANSCRIPTIONAL REGULATOR"/>
    <property type="match status" value="1"/>
</dbReference>
<dbReference type="GO" id="GO:0006351">
    <property type="term" value="P:DNA-templated transcription"/>
    <property type="evidence" value="ECO:0007669"/>
    <property type="project" value="TreeGrafter"/>
</dbReference>
<dbReference type="PANTHER" id="PTHR30537:SF74">
    <property type="entry name" value="HTH-TYPE TRANSCRIPTIONAL REGULATOR TRPI"/>
    <property type="match status" value="1"/>
</dbReference>
<dbReference type="Gene3D" id="1.10.10.10">
    <property type="entry name" value="Winged helix-like DNA-binding domain superfamily/Winged helix DNA-binding domain"/>
    <property type="match status" value="1"/>
</dbReference>
<dbReference type="SUPFAM" id="SSF53850">
    <property type="entry name" value="Periplasmic binding protein-like II"/>
    <property type="match status" value="1"/>
</dbReference>
<dbReference type="PROSITE" id="PS50931">
    <property type="entry name" value="HTH_LYSR"/>
    <property type="match status" value="1"/>
</dbReference>
<organism evidence="9 10">
    <name type="scientific">Rhizobium giardinii</name>
    <dbReference type="NCBI Taxonomy" id="56731"/>
    <lineage>
        <taxon>Bacteria</taxon>
        <taxon>Pseudomonadati</taxon>
        <taxon>Pseudomonadota</taxon>
        <taxon>Alphaproteobacteria</taxon>
        <taxon>Hyphomicrobiales</taxon>
        <taxon>Rhizobiaceae</taxon>
        <taxon>Rhizobium/Agrobacterium group</taxon>
        <taxon>Rhizobium</taxon>
    </lineage>
</organism>
<evidence type="ECO:0000256" key="6">
    <source>
        <dbReference type="ARBA" id="ARBA00067332"/>
    </source>
</evidence>
<dbReference type="Proteomes" id="UP000585507">
    <property type="component" value="Unassembled WGS sequence"/>
</dbReference>
<evidence type="ECO:0000256" key="5">
    <source>
        <dbReference type="ARBA" id="ARBA00054626"/>
    </source>
</evidence>
<evidence type="ECO:0000256" key="1">
    <source>
        <dbReference type="ARBA" id="ARBA00009437"/>
    </source>
</evidence>
<comment type="similarity">
    <text evidence="1">Belongs to the LysR transcriptional regulatory family.</text>
</comment>
<evidence type="ECO:0000256" key="4">
    <source>
        <dbReference type="ARBA" id="ARBA00023163"/>
    </source>
</evidence>
<evidence type="ECO:0000256" key="2">
    <source>
        <dbReference type="ARBA" id="ARBA00023015"/>
    </source>
</evidence>
<gene>
    <name evidence="9" type="ORF">GGD55_005312</name>
</gene>
<dbReference type="CDD" id="cd08432">
    <property type="entry name" value="PBP2_GcdR_TrpI_HvrB_AmpR_like"/>
    <property type="match status" value="1"/>
</dbReference>
<reference evidence="9 10" key="1">
    <citation type="submission" date="2020-08" db="EMBL/GenBank/DDBJ databases">
        <title>Genomic Encyclopedia of Type Strains, Phase IV (KMG-V): Genome sequencing to study the core and pangenomes of soil and plant-associated prokaryotes.</title>
        <authorList>
            <person name="Whitman W."/>
        </authorList>
    </citation>
    <scope>NUCLEOTIDE SEQUENCE [LARGE SCALE GENOMIC DNA]</scope>
    <source>
        <strain evidence="9 10">SEMIA 4084</strain>
    </source>
</reference>
<dbReference type="InterPro" id="IPR005119">
    <property type="entry name" value="LysR_subst-bd"/>
</dbReference>
<evidence type="ECO:0000313" key="9">
    <source>
        <dbReference type="EMBL" id="MBB5538573.1"/>
    </source>
</evidence>
<dbReference type="Pfam" id="PF00126">
    <property type="entry name" value="HTH_1"/>
    <property type="match status" value="1"/>
</dbReference>
<keyword evidence="10" id="KW-1185">Reference proteome</keyword>
<dbReference type="GO" id="GO:0043565">
    <property type="term" value="F:sequence-specific DNA binding"/>
    <property type="evidence" value="ECO:0007669"/>
    <property type="project" value="TreeGrafter"/>
</dbReference>
<dbReference type="InterPro" id="IPR036388">
    <property type="entry name" value="WH-like_DNA-bd_sf"/>
</dbReference>
<evidence type="ECO:0000256" key="7">
    <source>
        <dbReference type="ARBA" id="ARBA00083243"/>
    </source>
</evidence>
<keyword evidence="3 9" id="KW-0238">DNA-binding</keyword>
<accession>A0A7W8UG37</accession>
<comment type="caution">
    <text evidence="9">The sequence shown here is derived from an EMBL/GenBank/DDBJ whole genome shotgun (WGS) entry which is preliminary data.</text>
</comment>
<dbReference type="FunFam" id="1.10.10.10:FF:000001">
    <property type="entry name" value="LysR family transcriptional regulator"/>
    <property type="match status" value="1"/>
</dbReference>
<dbReference type="RefSeq" id="WP_018330036.1">
    <property type="nucleotide sequence ID" value="NZ_JACHBK010000014.1"/>
</dbReference>
<feature type="domain" description="HTH lysR-type" evidence="8">
    <location>
        <begin position="9"/>
        <end position="66"/>
    </location>
</feature>
<name>A0A7W8UG37_9HYPH</name>
<dbReference type="PRINTS" id="PR00039">
    <property type="entry name" value="HTHLYSR"/>
</dbReference>
<proteinExistence type="inferred from homology"/>
<dbReference type="GO" id="GO:0003700">
    <property type="term" value="F:DNA-binding transcription factor activity"/>
    <property type="evidence" value="ECO:0007669"/>
    <property type="project" value="InterPro"/>
</dbReference>
<dbReference type="InterPro" id="IPR000847">
    <property type="entry name" value="LysR_HTH_N"/>
</dbReference>
<dbReference type="EMBL" id="JACHBK010000014">
    <property type="protein sequence ID" value="MBB5538573.1"/>
    <property type="molecule type" value="Genomic_DNA"/>
</dbReference>
<dbReference type="InterPro" id="IPR058163">
    <property type="entry name" value="LysR-type_TF_proteobact-type"/>
</dbReference>
<evidence type="ECO:0000256" key="3">
    <source>
        <dbReference type="ARBA" id="ARBA00023125"/>
    </source>
</evidence>
<dbReference type="SUPFAM" id="SSF46785">
    <property type="entry name" value="Winged helix' DNA-binding domain"/>
    <property type="match status" value="1"/>
</dbReference>
<keyword evidence="4" id="KW-0804">Transcription</keyword>
<evidence type="ECO:0000313" key="10">
    <source>
        <dbReference type="Proteomes" id="UP000585507"/>
    </source>
</evidence>
<comment type="function">
    <text evidence="5">Transcriptional regulator of the ttuABCDE tartrate utilization operon.</text>
</comment>
<dbReference type="AlphaFoldDB" id="A0A7W8UG37"/>
<sequence length="324" mass="36040">METLRRLLPSASSLIVFEAAGRHQNFTRAAHELAMTQAAVSYAIRGLEEQLGVPLFHRVHRAVQLTEAGEKFHADVSLGLSRIQKSAEDIRAKRRESNVTLAASTAFASMWMLPRLTKLREDLPEIDLRIQTSVRDLDLEEEPIPLGVRGGGDPANWPRYHTALLAPEVISAVASPAFVEAHGMPQHPADLLKHPLIHLEEPVRRAYSWQEWFASAGVSYPTQSRRLTLNDYVLVIQAVLAGEGIALGWNHLIERQVRSGALVPVGNHVLKTDLSFYVVWPRSRELNHQARRVRDWLLAEGHREMLAGEGDGPQIARDSAGTAS</sequence>
<keyword evidence="2" id="KW-0805">Transcription regulation</keyword>